<dbReference type="Gene3D" id="3.40.366.10">
    <property type="entry name" value="Malonyl-Coenzyme A Acyl Carrier Protein, domain 2"/>
    <property type="match status" value="1"/>
</dbReference>
<sequence length="98" mass="10676">MDKVAAGLEIACYYGPESHVLVGTSAAIENVEQLPADSNGQFGKIEYKGLSVAHGFSSQFNEALLSKLYTCRISRMRSTAYQTVLDHVSGLKLVLDHQ</sequence>
<proteinExistence type="predicted"/>
<dbReference type="OrthoDB" id="429813at2759"/>
<dbReference type="HOGENOM" id="CLU_2333239_0_0_1"/>
<accession>A1CN02</accession>
<dbReference type="Proteomes" id="UP000006701">
    <property type="component" value="Unassembled WGS sequence"/>
</dbReference>
<dbReference type="InterPro" id="IPR001227">
    <property type="entry name" value="Ac_transferase_dom_sf"/>
</dbReference>
<evidence type="ECO:0000313" key="2">
    <source>
        <dbReference type="Proteomes" id="UP000006701"/>
    </source>
</evidence>
<dbReference type="EMBL" id="DS027058">
    <property type="protein sequence ID" value="EAW08939.1"/>
    <property type="molecule type" value="Genomic_DNA"/>
</dbReference>
<dbReference type="GO" id="GO:0016740">
    <property type="term" value="F:transferase activity"/>
    <property type="evidence" value="ECO:0007669"/>
    <property type="project" value="InterPro"/>
</dbReference>
<name>A1CN02_ASPCL</name>
<dbReference type="VEuPathDB" id="FungiDB:ACLA_098810"/>
<keyword evidence="2" id="KW-1185">Reference proteome</keyword>
<dbReference type="RefSeq" id="XP_001270365.1">
    <property type="nucleotide sequence ID" value="XM_001270364.1"/>
</dbReference>
<evidence type="ECO:0000313" key="1">
    <source>
        <dbReference type="EMBL" id="EAW08939.1"/>
    </source>
</evidence>
<dbReference type="AlphaFoldDB" id="A1CN02"/>
<dbReference type="KEGG" id="act:ACLA_098810"/>
<organism evidence="1 2">
    <name type="scientific">Aspergillus clavatus (strain ATCC 1007 / CBS 513.65 / DSM 816 / NCTC 3887 / NRRL 1 / QM 1276 / 107)</name>
    <dbReference type="NCBI Taxonomy" id="344612"/>
    <lineage>
        <taxon>Eukaryota</taxon>
        <taxon>Fungi</taxon>
        <taxon>Dikarya</taxon>
        <taxon>Ascomycota</taxon>
        <taxon>Pezizomycotina</taxon>
        <taxon>Eurotiomycetes</taxon>
        <taxon>Eurotiomycetidae</taxon>
        <taxon>Eurotiales</taxon>
        <taxon>Aspergillaceae</taxon>
        <taxon>Aspergillus</taxon>
        <taxon>Aspergillus subgen. Fumigati</taxon>
    </lineage>
</organism>
<gene>
    <name evidence="1" type="ORF">ACLA_098810</name>
</gene>
<protein>
    <submittedName>
        <fullName evidence="1">Uncharacterized protein</fullName>
    </submittedName>
</protein>
<dbReference type="GeneID" id="4702520"/>
<reference evidence="1 2" key="1">
    <citation type="journal article" date="2008" name="PLoS Genet.">
        <title>Genomic islands in the pathogenic filamentous fungus Aspergillus fumigatus.</title>
        <authorList>
            <person name="Fedorova N.D."/>
            <person name="Khaldi N."/>
            <person name="Joardar V.S."/>
            <person name="Maiti R."/>
            <person name="Amedeo P."/>
            <person name="Anderson M.J."/>
            <person name="Crabtree J."/>
            <person name="Silva J.C."/>
            <person name="Badger J.H."/>
            <person name="Albarraq A."/>
            <person name="Angiuoli S."/>
            <person name="Bussey H."/>
            <person name="Bowyer P."/>
            <person name="Cotty P.J."/>
            <person name="Dyer P.S."/>
            <person name="Egan A."/>
            <person name="Galens K."/>
            <person name="Fraser-Liggett C.M."/>
            <person name="Haas B.J."/>
            <person name="Inman J.M."/>
            <person name="Kent R."/>
            <person name="Lemieux S."/>
            <person name="Malavazi I."/>
            <person name="Orvis J."/>
            <person name="Roemer T."/>
            <person name="Ronning C.M."/>
            <person name="Sundaram J.P."/>
            <person name="Sutton G."/>
            <person name="Turner G."/>
            <person name="Venter J.C."/>
            <person name="White O.R."/>
            <person name="Whitty B.R."/>
            <person name="Youngman P."/>
            <person name="Wolfe K.H."/>
            <person name="Goldman G.H."/>
            <person name="Wortman J.R."/>
            <person name="Jiang B."/>
            <person name="Denning D.W."/>
            <person name="Nierman W.C."/>
        </authorList>
    </citation>
    <scope>NUCLEOTIDE SEQUENCE [LARGE SCALE GENOMIC DNA]</scope>
    <source>
        <strain evidence="2">ATCC 1007 / CBS 513.65 / DSM 816 / NCTC 3887 / NRRL 1</strain>
    </source>
</reference>